<comment type="similarity">
    <text evidence="4">Belongs to the MoaE family. MOCS2B subfamily.</text>
</comment>
<sequence>MWKDVADGGRDEVKKLWLQVQGNKEAFIAKAKRVVESTQENDLWVDGAFMTEKMMTDENFDLRDRYEKHLQVYWVESQMAGRRLTFVCIFVNLCDIAKRRKTTFTEEEEVEEGAVDADLQDVLPNDFILPEDNSDPAEVIEAGGVDSQQKIMDKTGKVDAAILGIIDKINQVNTDGIVDGYSRQHQDELETLYKESRQQCAAALNMVTRPLMSHIKSKMNRERREREKAETEVTMDCQLLLSLTMLLWLGKGEKKHCFISHEPLSLDELVKQVSDPSCGAITTFSGTTRDNFEGKKVVHLEYEAYEPMALKEMDRILQDVLDGKCGAGIRRVACAHRLGVVPLAEASVLIAVASEHRPEGFDACRYIIDTLKARVPIWKKEIYADGETWKANKEWDPTHT</sequence>
<name>A0A9P1FUA3_9DINO</name>
<dbReference type="Pfam" id="PF02391">
    <property type="entry name" value="MoaE"/>
    <property type="match status" value="1"/>
</dbReference>
<protein>
    <recommendedName>
        <fullName evidence="4">Molybdopterin synthase catalytic subunit</fullName>
        <ecNumber evidence="4">2.8.1.12</ecNumber>
    </recommendedName>
    <alternativeName>
        <fullName evidence="4">Molybdenum cofactor synthesis protein 2 large subunit</fullName>
    </alternativeName>
    <alternativeName>
        <fullName evidence="4">Molybdenum cofactor synthesis protein 2B</fullName>
        <shortName evidence="4">MOCS2B</shortName>
    </alternativeName>
</protein>
<dbReference type="Gene3D" id="3.90.1170.40">
    <property type="entry name" value="Molybdopterin biosynthesis MoaE subunit"/>
    <property type="match status" value="1"/>
</dbReference>
<dbReference type="GO" id="GO:1990140">
    <property type="term" value="C:molybdopterin synthase complex"/>
    <property type="evidence" value="ECO:0007669"/>
    <property type="project" value="UniProtKB-UniRule"/>
</dbReference>
<evidence type="ECO:0000313" key="6">
    <source>
        <dbReference type="EMBL" id="CAL1142088.1"/>
    </source>
</evidence>
<dbReference type="Proteomes" id="UP001152797">
    <property type="component" value="Unassembled WGS sequence"/>
</dbReference>
<evidence type="ECO:0000313" key="5">
    <source>
        <dbReference type="EMBL" id="CAI3988713.1"/>
    </source>
</evidence>
<proteinExistence type="inferred from homology"/>
<dbReference type="CDD" id="cd00756">
    <property type="entry name" value="MoaE"/>
    <property type="match status" value="1"/>
</dbReference>
<evidence type="ECO:0000313" key="7">
    <source>
        <dbReference type="Proteomes" id="UP001152797"/>
    </source>
</evidence>
<evidence type="ECO:0000256" key="4">
    <source>
        <dbReference type="HAMAP-Rule" id="MF_03052"/>
    </source>
</evidence>
<dbReference type="OrthoDB" id="406942at2759"/>
<accession>A0A9P1FUA3</accession>
<dbReference type="GO" id="GO:0030366">
    <property type="term" value="F:molybdopterin synthase activity"/>
    <property type="evidence" value="ECO:0007669"/>
    <property type="project" value="UniProtKB-UniRule"/>
</dbReference>
<reference evidence="5" key="1">
    <citation type="submission" date="2022-10" db="EMBL/GenBank/DDBJ databases">
        <authorList>
            <person name="Chen Y."/>
            <person name="Dougan E. K."/>
            <person name="Chan C."/>
            <person name="Rhodes N."/>
            <person name="Thang M."/>
        </authorList>
    </citation>
    <scope>NUCLEOTIDE SEQUENCE</scope>
</reference>
<dbReference type="GO" id="GO:0006777">
    <property type="term" value="P:Mo-molybdopterin cofactor biosynthetic process"/>
    <property type="evidence" value="ECO:0007669"/>
    <property type="project" value="UniProtKB-UniRule"/>
</dbReference>
<comment type="catalytic activity">
    <reaction evidence="4">
        <text>2 [molybdopterin-synthase sulfur-carrier protein]-C-terminal-Gly-aminoethanethioate + cyclic pyranopterin phosphate + H2O = molybdopterin + 2 [molybdopterin-synthase sulfur-carrier protein]-C-terminal Gly-Gly + 2 H(+)</text>
        <dbReference type="Rhea" id="RHEA:26333"/>
        <dbReference type="Rhea" id="RHEA-COMP:12202"/>
        <dbReference type="Rhea" id="RHEA-COMP:19907"/>
        <dbReference type="ChEBI" id="CHEBI:15377"/>
        <dbReference type="ChEBI" id="CHEBI:15378"/>
        <dbReference type="ChEBI" id="CHEBI:58698"/>
        <dbReference type="ChEBI" id="CHEBI:59648"/>
        <dbReference type="ChEBI" id="CHEBI:90778"/>
        <dbReference type="ChEBI" id="CHEBI:232372"/>
        <dbReference type="EC" id="2.8.1.12"/>
    </reaction>
</comment>
<feature type="binding site" evidence="4">
    <location>
        <position position="372"/>
    </location>
    <ligand>
        <name>substrate</name>
    </ligand>
</feature>
<keyword evidence="3 4" id="KW-0501">Molybdenum cofactor biosynthesis</keyword>
<evidence type="ECO:0000256" key="2">
    <source>
        <dbReference type="ARBA" id="ARBA00022679"/>
    </source>
</evidence>
<dbReference type="PANTHER" id="PTHR23404">
    <property type="entry name" value="MOLYBDOPTERIN SYNTHASE RELATED"/>
    <property type="match status" value="1"/>
</dbReference>
<dbReference type="SUPFAM" id="SSF54690">
    <property type="entry name" value="Molybdopterin synthase subunit MoaE"/>
    <property type="match status" value="1"/>
</dbReference>
<gene>
    <name evidence="5" type="ORF">C1SCF055_LOCUS15839</name>
</gene>
<dbReference type="HAMAP" id="MF_03052">
    <property type="entry name" value="MOC2B"/>
    <property type="match status" value="1"/>
</dbReference>
<organism evidence="5">
    <name type="scientific">Cladocopium goreaui</name>
    <dbReference type="NCBI Taxonomy" id="2562237"/>
    <lineage>
        <taxon>Eukaryota</taxon>
        <taxon>Sar</taxon>
        <taxon>Alveolata</taxon>
        <taxon>Dinophyceae</taxon>
        <taxon>Suessiales</taxon>
        <taxon>Symbiodiniaceae</taxon>
        <taxon>Cladocopium</taxon>
    </lineage>
</organism>
<dbReference type="EMBL" id="CAMXCT010001293">
    <property type="protein sequence ID" value="CAI3988713.1"/>
    <property type="molecule type" value="Genomic_DNA"/>
</dbReference>
<evidence type="ECO:0000256" key="3">
    <source>
        <dbReference type="ARBA" id="ARBA00023150"/>
    </source>
</evidence>
<comment type="caution">
    <text evidence="5">The sequence shown here is derived from an EMBL/GenBank/DDBJ whole genome shotgun (WGS) entry which is preliminary data.</text>
</comment>
<dbReference type="InterPro" id="IPR003448">
    <property type="entry name" value="Mopterin_biosynth_MoaE"/>
</dbReference>
<keyword evidence="2 4" id="KW-0808">Transferase</keyword>
<keyword evidence="7" id="KW-1185">Reference proteome</keyword>
<dbReference type="AlphaFoldDB" id="A0A9P1FUA3"/>
<dbReference type="InterPro" id="IPR036563">
    <property type="entry name" value="MoaE_sf"/>
</dbReference>
<keyword evidence="1 4" id="KW-0963">Cytoplasm</keyword>
<dbReference type="EC" id="2.8.1.12" evidence="4"/>
<comment type="subcellular location">
    <subcellularLocation>
        <location evidence="4">Cytoplasm</location>
    </subcellularLocation>
</comment>
<feature type="binding site" evidence="4">
    <location>
        <begin position="379"/>
        <end position="381"/>
    </location>
    <ligand>
        <name>substrate</name>
    </ligand>
</feature>
<dbReference type="FunFam" id="3.90.1170.40:FF:000002">
    <property type="entry name" value="Molybdopterin synthase catalytic subunit"/>
    <property type="match status" value="1"/>
</dbReference>
<evidence type="ECO:0000256" key="1">
    <source>
        <dbReference type="ARBA" id="ARBA00022490"/>
    </source>
</evidence>
<dbReference type="InterPro" id="IPR028888">
    <property type="entry name" value="MOCS2B_euk"/>
</dbReference>
<feature type="binding site" evidence="4">
    <location>
        <begin position="356"/>
        <end position="357"/>
    </location>
    <ligand>
        <name>substrate</name>
    </ligand>
</feature>
<reference evidence="6" key="2">
    <citation type="submission" date="2024-04" db="EMBL/GenBank/DDBJ databases">
        <authorList>
            <person name="Chen Y."/>
            <person name="Shah S."/>
            <person name="Dougan E. K."/>
            <person name="Thang M."/>
            <person name="Chan C."/>
        </authorList>
    </citation>
    <scope>NUCLEOTIDE SEQUENCE [LARGE SCALE GENOMIC DNA]</scope>
</reference>
<comment type="function">
    <text evidence="4">Catalytic subunit of the molybdopterin synthase complex, a complex that catalyzes the conversion of precursor Z into molybdopterin. Acts by mediating the incorporation of 2 sulfur atoms from thiocarboxylated MOCS2A into precursor Z to generate a dithiolene group.</text>
</comment>
<comment type="subunit">
    <text evidence="4">Heterotetramer; composed of 2 small (MOCS2A) and 2 large (MOCS2B) subunits.</text>
</comment>
<dbReference type="EMBL" id="CAMXCT020001293">
    <property type="protein sequence ID" value="CAL1142088.1"/>
    <property type="molecule type" value="Genomic_DNA"/>
</dbReference>
<comment type="pathway">
    <text evidence="4">Cofactor biosynthesis; molybdopterin biosynthesis.</text>
</comment>
<dbReference type="EMBL" id="CAMXCT030001293">
    <property type="protein sequence ID" value="CAL4776025.1"/>
    <property type="molecule type" value="Genomic_DNA"/>
</dbReference>